<feature type="compositionally biased region" description="Basic and acidic residues" evidence="2">
    <location>
        <begin position="9"/>
        <end position="21"/>
    </location>
</feature>
<dbReference type="AlphaFoldDB" id="A0A210QR47"/>
<name>A0A210QR47_MIZYE</name>
<reference evidence="3 4" key="1">
    <citation type="journal article" date="2017" name="Nat. Ecol. Evol.">
        <title>Scallop genome provides insights into evolution of bilaterian karyotype and development.</title>
        <authorList>
            <person name="Wang S."/>
            <person name="Zhang J."/>
            <person name="Jiao W."/>
            <person name="Li J."/>
            <person name="Xun X."/>
            <person name="Sun Y."/>
            <person name="Guo X."/>
            <person name="Huan P."/>
            <person name="Dong B."/>
            <person name="Zhang L."/>
            <person name="Hu X."/>
            <person name="Sun X."/>
            <person name="Wang J."/>
            <person name="Zhao C."/>
            <person name="Wang Y."/>
            <person name="Wang D."/>
            <person name="Huang X."/>
            <person name="Wang R."/>
            <person name="Lv J."/>
            <person name="Li Y."/>
            <person name="Zhang Z."/>
            <person name="Liu B."/>
            <person name="Lu W."/>
            <person name="Hui Y."/>
            <person name="Liang J."/>
            <person name="Zhou Z."/>
            <person name="Hou R."/>
            <person name="Li X."/>
            <person name="Liu Y."/>
            <person name="Li H."/>
            <person name="Ning X."/>
            <person name="Lin Y."/>
            <person name="Zhao L."/>
            <person name="Xing Q."/>
            <person name="Dou J."/>
            <person name="Li Y."/>
            <person name="Mao J."/>
            <person name="Guo H."/>
            <person name="Dou H."/>
            <person name="Li T."/>
            <person name="Mu C."/>
            <person name="Jiang W."/>
            <person name="Fu Q."/>
            <person name="Fu X."/>
            <person name="Miao Y."/>
            <person name="Liu J."/>
            <person name="Yu Q."/>
            <person name="Li R."/>
            <person name="Liao H."/>
            <person name="Li X."/>
            <person name="Kong Y."/>
            <person name="Jiang Z."/>
            <person name="Chourrout D."/>
            <person name="Li R."/>
            <person name="Bao Z."/>
        </authorList>
    </citation>
    <scope>NUCLEOTIDE SEQUENCE [LARGE SCALE GENOMIC DNA]</scope>
    <source>
        <strain evidence="3 4">PY_sf001</strain>
    </source>
</reference>
<dbReference type="InterPro" id="IPR028227">
    <property type="entry name" value="UPF0449"/>
</dbReference>
<protein>
    <submittedName>
        <fullName evidence="3">Uncharacterized protein</fullName>
    </submittedName>
</protein>
<dbReference type="PANTHER" id="PTHR34766">
    <property type="entry name" value="UPF0449 PROTEIN C19ORF25"/>
    <property type="match status" value="1"/>
</dbReference>
<dbReference type="PANTHER" id="PTHR34766:SF1">
    <property type="entry name" value="UPF0449 PROTEIN C19ORF25"/>
    <property type="match status" value="1"/>
</dbReference>
<comment type="similarity">
    <text evidence="1">Belongs to the UPF0449 family.</text>
</comment>
<accession>A0A210QR47</accession>
<evidence type="ECO:0000256" key="1">
    <source>
        <dbReference type="ARBA" id="ARBA00006137"/>
    </source>
</evidence>
<organism evidence="3 4">
    <name type="scientific">Mizuhopecten yessoensis</name>
    <name type="common">Japanese scallop</name>
    <name type="synonym">Patinopecten yessoensis</name>
    <dbReference type="NCBI Taxonomy" id="6573"/>
    <lineage>
        <taxon>Eukaryota</taxon>
        <taxon>Metazoa</taxon>
        <taxon>Spiralia</taxon>
        <taxon>Lophotrochozoa</taxon>
        <taxon>Mollusca</taxon>
        <taxon>Bivalvia</taxon>
        <taxon>Autobranchia</taxon>
        <taxon>Pteriomorphia</taxon>
        <taxon>Pectinida</taxon>
        <taxon>Pectinoidea</taxon>
        <taxon>Pectinidae</taxon>
        <taxon>Mizuhopecten</taxon>
    </lineage>
</organism>
<evidence type="ECO:0000256" key="2">
    <source>
        <dbReference type="SAM" id="MobiDB-lite"/>
    </source>
</evidence>
<dbReference type="Pfam" id="PF15136">
    <property type="entry name" value="UPF0449"/>
    <property type="match status" value="1"/>
</dbReference>
<dbReference type="EMBL" id="NEDP02002312">
    <property type="protein sequence ID" value="OWF51220.1"/>
    <property type="molecule type" value="Genomic_DNA"/>
</dbReference>
<gene>
    <name evidence="3" type="ORF">KP79_PYT03571</name>
</gene>
<feature type="region of interest" description="Disordered" evidence="2">
    <location>
        <begin position="59"/>
        <end position="79"/>
    </location>
</feature>
<evidence type="ECO:0000313" key="3">
    <source>
        <dbReference type="EMBL" id="OWF51220.1"/>
    </source>
</evidence>
<dbReference type="OrthoDB" id="6129359at2759"/>
<feature type="region of interest" description="Disordered" evidence="2">
    <location>
        <begin position="1"/>
        <end position="21"/>
    </location>
</feature>
<evidence type="ECO:0000313" key="4">
    <source>
        <dbReference type="Proteomes" id="UP000242188"/>
    </source>
</evidence>
<sequence length="133" mass="14720">MSKTGTLQERPKPPSFEHMKQDVENASENDVVFLAGNNALSQSNIAMIESFMELSPLDQKASNEKMSGGADRTGVTEGVEKSYQDTLELLRLNKMLARAPQELEDKYNSLQQLGEDITASISKLQKSTEAIKQ</sequence>
<dbReference type="Proteomes" id="UP000242188">
    <property type="component" value="Unassembled WGS sequence"/>
</dbReference>
<proteinExistence type="inferred from homology"/>
<keyword evidence="4" id="KW-1185">Reference proteome</keyword>
<comment type="caution">
    <text evidence="3">The sequence shown here is derived from an EMBL/GenBank/DDBJ whole genome shotgun (WGS) entry which is preliminary data.</text>
</comment>